<dbReference type="PROSITE" id="PS50001">
    <property type="entry name" value="SH2"/>
    <property type="match status" value="1"/>
</dbReference>
<proteinExistence type="predicted"/>
<reference evidence="6" key="1">
    <citation type="submission" date="2025-08" db="UniProtKB">
        <authorList>
            <consortium name="RefSeq"/>
        </authorList>
    </citation>
    <scope>IDENTIFICATION</scope>
</reference>
<evidence type="ECO:0000256" key="1">
    <source>
        <dbReference type="ARBA" id="ARBA00022999"/>
    </source>
</evidence>
<evidence type="ECO:0000259" key="4">
    <source>
        <dbReference type="PROSITE" id="PS50001"/>
    </source>
</evidence>
<feature type="compositionally biased region" description="Acidic residues" evidence="3">
    <location>
        <begin position="42"/>
        <end position="57"/>
    </location>
</feature>
<dbReference type="AlphaFoldDB" id="A0A6P8V599"/>
<dbReference type="Pfam" id="PF00017">
    <property type="entry name" value="SH2"/>
    <property type="match status" value="1"/>
</dbReference>
<keyword evidence="5" id="KW-1185">Reference proteome</keyword>
<name>A0A6P8V599_GYMAC</name>
<dbReference type="Proteomes" id="UP000515161">
    <property type="component" value="Unplaced"/>
</dbReference>
<dbReference type="FunFam" id="3.30.505.10:FF:000016">
    <property type="entry name" value="B-cell linker protein isoform 2"/>
    <property type="match status" value="1"/>
</dbReference>
<gene>
    <name evidence="6" type="primary">lcp2a</name>
</gene>
<feature type="compositionally biased region" description="Polar residues" evidence="3">
    <location>
        <begin position="228"/>
        <end position="242"/>
    </location>
</feature>
<feature type="domain" description="SH2" evidence="4">
    <location>
        <begin position="301"/>
        <end position="409"/>
    </location>
</feature>
<feature type="region of interest" description="Disordered" evidence="3">
    <location>
        <begin position="1"/>
        <end position="297"/>
    </location>
</feature>
<dbReference type="GeneID" id="117554538"/>
<accession>A0A6P8V599</accession>
<dbReference type="CTD" id="336073"/>
<dbReference type="SUPFAM" id="SSF55550">
    <property type="entry name" value="SH2 domain"/>
    <property type="match status" value="1"/>
</dbReference>
<dbReference type="GO" id="GO:0035556">
    <property type="term" value="P:intracellular signal transduction"/>
    <property type="evidence" value="ECO:0007669"/>
    <property type="project" value="TreeGrafter"/>
</dbReference>
<dbReference type="GO" id="GO:0005737">
    <property type="term" value="C:cytoplasm"/>
    <property type="evidence" value="ECO:0007669"/>
    <property type="project" value="UniProtKB-ARBA"/>
</dbReference>
<sequence>MITKISSQISKKEEKRSLFGIKPTRYHEPEAAAEVQGWGADEFSEEELDDDYEDPDSGGDGGGSDYESPMDDDNNDYEPPPSEPPEDMALKLGPPRPLGDGVYIGHPPAVCPRPPAPSLSVPSGEHSSRRDPSPRGGGRKFPPGPPPILRVNKPGRDSGPNPSPIRGPHRNTVEKPGANSWRPQPDDPPVWNKPATLPPTPTPTSVSRSDSSARPAATRFEARREQTYNEAPKNNTFPLQNKSQPPRPGRPSRQGDSLPPSLPSAGSLPHKLQPGFGGSDRQSFRPTPPTAAPVQDLDPSWYVGRVTRGQAEGSLQQVNKDGAFLVRDSTRQLAQQPFTLMVLFQQKVFNIQIREQAGNFLLGTGLKVKESFPSVSNIVSHYSQSPLLLIDAKNRGSGQQNQCLLSEPAGPHMGQNQWS</sequence>
<organism evidence="5 6">
    <name type="scientific">Gymnodraco acuticeps</name>
    <name type="common">Antarctic dragonfish</name>
    <dbReference type="NCBI Taxonomy" id="8218"/>
    <lineage>
        <taxon>Eukaryota</taxon>
        <taxon>Metazoa</taxon>
        <taxon>Chordata</taxon>
        <taxon>Craniata</taxon>
        <taxon>Vertebrata</taxon>
        <taxon>Euteleostomi</taxon>
        <taxon>Actinopterygii</taxon>
        <taxon>Neopterygii</taxon>
        <taxon>Teleostei</taxon>
        <taxon>Neoteleostei</taxon>
        <taxon>Acanthomorphata</taxon>
        <taxon>Eupercaria</taxon>
        <taxon>Perciformes</taxon>
        <taxon>Notothenioidei</taxon>
        <taxon>Bathydraconidae</taxon>
        <taxon>Gymnodraco</taxon>
    </lineage>
</organism>
<evidence type="ECO:0000256" key="3">
    <source>
        <dbReference type="SAM" id="MobiDB-lite"/>
    </source>
</evidence>
<feature type="region of interest" description="Disordered" evidence="3">
    <location>
        <begin position="399"/>
        <end position="419"/>
    </location>
</feature>
<dbReference type="GO" id="GO:0007169">
    <property type="term" value="P:cell surface receptor protein tyrosine kinase signaling pathway"/>
    <property type="evidence" value="ECO:0007669"/>
    <property type="project" value="TreeGrafter"/>
</dbReference>
<dbReference type="InterPro" id="IPR051751">
    <property type="entry name" value="Immunoreceptor_sig_adapters"/>
</dbReference>
<dbReference type="Gene3D" id="3.30.505.10">
    <property type="entry name" value="SH2 domain"/>
    <property type="match status" value="1"/>
</dbReference>
<keyword evidence="1 2" id="KW-0727">SH2 domain</keyword>
<feature type="compositionally biased region" description="Low complexity" evidence="3">
    <location>
        <begin position="203"/>
        <end position="219"/>
    </location>
</feature>
<dbReference type="InterPro" id="IPR036860">
    <property type="entry name" value="SH2_dom_sf"/>
</dbReference>
<protein>
    <submittedName>
        <fullName evidence="6">Lymphocyte cytosolic protein 2a isoform X2</fullName>
    </submittedName>
</protein>
<dbReference type="PANTHER" id="PTHR14098:SF1">
    <property type="entry name" value="LYMPHOCYTE CYTOSOLIC PROTEIN 2"/>
    <property type="match status" value="1"/>
</dbReference>
<dbReference type="PRINTS" id="PR00401">
    <property type="entry name" value="SH2DOMAIN"/>
</dbReference>
<feature type="compositionally biased region" description="Low complexity" evidence="3">
    <location>
        <begin position="251"/>
        <end position="269"/>
    </location>
</feature>
<evidence type="ECO:0000313" key="6">
    <source>
        <dbReference type="RefSeq" id="XP_034084856.1"/>
    </source>
</evidence>
<evidence type="ECO:0000256" key="2">
    <source>
        <dbReference type="PROSITE-ProRule" id="PRU00191"/>
    </source>
</evidence>
<dbReference type="SMART" id="SM00252">
    <property type="entry name" value="SH2"/>
    <property type="match status" value="1"/>
</dbReference>
<dbReference type="InterPro" id="IPR000980">
    <property type="entry name" value="SH2"/>
</dbReference>
<evidence type="ECO:0000313" key="5">
    <source>
        <dbReference type="Proteomes" id="UP000515161"/>
    </source>
</evidence>
<dbReference type="PANTHER" id="PTHR14098">
    <property type="entry name" value="SH2 DOMAIN CONTAINING PROTEIN"/>
    <property type="match status" value="1"/>
</dbReference>
<dbReference type="RefSeq" id="XP_034084856.1">
    <property type="nucleotide sequence ID" value="XM_034228965.1"/>
</dbReference>